<evidence type="ECO:0000256" key="3">
    <source>
        <dbReference type="ARBA" id="ARBA00022598"/>
    </source>
</evidence>
<dbReference type="GO" id="GO:0002161">
    <property type="term" value="F:aminoacyl-tRNA deacylase activity"/>
    <property type="evidence" value="ECO:0007669"/>
    <property type="project" value="InterPro"/>
</dbReference>
<dbReference type="Gene3D" id="3.40.50.620">
    <property type="entry name" value="HUPs"/>
    <property type="match status" value="2"/>
</dbReference>
<dbReference type="GO" id="GO:0005829">
    <property type="term" value="C:cytosol"/>
    <property type="evidence" value="ECO:0007669"/>
    <property type="project" value="TreeGrafter"/>
</dbReference>
<keyword evidence="14" id="KW-1185">Reference proteome</keyword>
<dbReference type="NCBIfam" id="NF004349">
    <property type="entry name" value="PRK05729.1"/>
    <property type="match status" value="1"/>
</dbReference>
<evidence type="ECO:0000256" key="9">
    <source>
        <dbReference type="ARBA" id="ARBA00029936"/>
    </source>
</evidence>
<keyword evidence="7" id="KW-0175">Coiled coil</keyword>
<dbReference type="Proteomes" id="UP001344447">
    <property type="component" value="Unassembled WGS sequence"/>
</dbReference>
<dbReference type="FunFam" id="3.40.50.620:FF:000497">
    <property type="entry name" value="Probable valine--tRNA ligase, mitochondrial"/>
    <property type="match status" value="1"/>
</dbReference>
<name>A0AAN7U0P3_9MYCE</name>
<evidence type="ECO:0000256" key="4">
    <source>
        <dbReference type="ARBA" id="ARBA00022741"/>
    </source>
</evidence>
<dbReference type="EMBL" id="JAVFKY010000003">
    <property type="protein sequence ID" value="KAK5579113.1"/>
    <property type="molecule type" value="Genomic_DNA"/>
</dbReference>
<dbReference type="GO" id="GO:0006438">
    <property type="term" value="P:valyl-tRNA aminoacylation"/>
    <property type="evidence" value="ECO:0007669"/>
    <property type="project" value="InterPro"/>
</dbReference>
<dbReference type="CDD" id="cd07962">
    <property type="entry name" value="Anticodon_Ia_Val"/>
    <property type="match status" value="1"/>
</dbReference>
<organism evidence="13 14">
    <name type="scientific">Dictyostelium firmibasis</name>
    <dbReference type="NCBI Taxonomy" id="79012"/>
    <lineage>
        <taxon>Eukaryota</taxon>
        <taxon>Amoebozoa</taxon>
        <taxon>Evosea</taxon>
        <taxon>Eumycetozoa</taxon>
        <taxon>Dictyostelia</taxon>
        <taxon>Dictyosteliales</taxon>
        <taxon>Dictyosteliaceae</taxon>
        <taxon>Dictyostelium</taxon>
    </lineage>
</organism>
<evidence type="ECO:0000256" key="7">
    <source>
        <dbReference type="ARBA" id="ARBA00023054"/>
    </source>
</evidence>
<accession>A0AAN7U0P3</accession>
<evidence type="ECO:0000313" key="14">
    <source>
        <dbReference type="Proteomes" id="UP001344447"/>
    </source>
</evidence>
<dbReference type="PANTHER" id="PTHR11946:SF57">
    <property type="entry name" value="VALINE--TRNA LIGASE, MITOCHONDRIAL-RELATED"/>
    <property type="match status" value="1"/>
</dbReference>
<dbReference type="PANTHER" id="PTHR11946">
    <property type="entry name" value="VALYL-TRNA SYNTHETASES"/>
    <property type="match status" value="1"/>
</dbReference>
<comment type="caution">
    <text evidence="13">The sequence shown here is derived from an EMBL/GenBank/DDBJ whole genome shotgun (WGS) entry which is preliminary data.</text>
</comment>
<keyword evidence="8 10" id="KW-0030">Aminoacyl-tRNA synthetase</keyword>
<dbReference type="HAMAP" id="MF_02004">
    <property type="entry name" value="Val_tRNA_synth_type1"/>
    <property type="match status" value="1"/>
</dbReference>
<dbReference type="FunFam" id="1.10.730.10:FF:000111">
    <property type="entry name" value="Probable valine--tRNA ligase, mitochondrial"/>
    <property type="match status" value="1"/>
</dbReference>
<dbReference type="CDD" id="cd00817">
    <property type="entry name" value="ValRS_core"/>
    <property type="match status" value="1"/>
</dbReference>
<dbReference type="PROSITE" id="PS00178">
    <property type="entry name" value="AA_TRNA_LIGASE_I"/>
    <property type="match status" value="1"/>
</dbReference>
<evidence type="ECO:0000259" key="12">
    <source>
        <dbReference type="Pfam" id="PF08264"/>
    </source>
</evidence>
<dbReference type="Gene3D" id="1.10.730.10">
    <property type="entry name" value="Isoleucyl-tRNA Synthetase, Domain 1"/>
    <property type="match status" value="1"/>
</dbReference>
<evidence type="ECO:0000256" key="6">
    <source>
        <dbReference type="ARBA" id="ARBA00022917"/>
    </source>
</evidence>
<dbReference type="InterPro" id="IPR002300">
    <property type="entry name" value="aa-tRNA-synth_Ia"/>
</dbReference>
<proteinExistence type="inferred from homology"/>
<dbReference type="InterPro" id="IPR002303">
    <property type="entry name" value="Valyl-tRNA_ligase"/>
</dbReference>
<dbReference type="SUPFAM" id="SSF52374">
    <property type="entry name" value="Nucleotidylyl transferase"/>
    <property type="match status" value="1"/>
</dbReference>
<dbReference type="EC" id="6.1.1.9" evidence="2"/>
<dbReference type="InterPro" id="IPR009008">
    <property type="entry name" value="Val/Leu/Ile-tRNA-synth_edit"/>
</dbReference>
<keyword evidence="5 10" id="KW-0067">ATP-binding</keyword>
<keyword evidence="3 10" id="KW-0436">Ligase</keyword>
<dbReference type="InterPro" id="IPR001412">
    <property type="entry name" value="aa-tRNA-synth_I_CS"/>
</dbReference>
<keyword evidence="6 10" id="KW-0648">Protein biosynthesis</keyword>
<evidence type="ECO:0000256" key="5">
    <source>
        <dbReference type="ARBA" id="ARBA00022840"/>
    </source>
</evidence>
<dbReference type="SUPFAM" id="SSF50677">
    <property type="entry name" value="ValRS/IleRS/LeuRS editing domain"/>
    <property type="match status" value="1"/>
</dbReference>
<evidence type="ECO:0000256" key="1">
    <source>
        <dbReference type="ARBA" id="ARBA00005594"/>
    </source>
</evidence>
<evidence type="ECO:0000256" key="10">
    <source>
        <dbReference type="RuleBase" id="RU363035"/>
    </source>
</evidence>
<sequence length="1041" mass="119805">MNKLLFFSKKSTSNLYRYYSRAPINESSIKSSFDPRVVEELKYKYWQDNGLFKPKSNNGGEKFSMVLPPPNVTGSLHIGHSLTTTIQDSLIRYNRMMGKEVLWVPGLDHSGIATQVAVEKQLQVKQGKTRFDLGREKFLEQVFQWTDQYSSNINNQLKITGSSLDWSRSVFTLDEQRNDAVQTAFIRMFEMGLIYRSTRLVNWCPYLQSVISDIEVDHKVIEKPTMLKLKSRKKSVEVGAIHNIAYLMEDPMLAPLIVSTTRPETIFGDTGLAIHPLDERYSQYHGKFAIHPFNNERVPIVLDDILVNREMGTGVVKVTPAHDFNDYQCGQRHNLPIINILNSNGTLNENSSAQFEGVDRLDARSMVVEKLKEMGLYREKLAHPQTLSICSRSGDLLEPILKPQWYVKCKDMADKSIEFVESGEIKIIPESFRADWSRWLTNIQDWCISRQLWWGNPIPAYRVIIINKETGEDLDIGLTETERLKQEKWVVGKNEKEARESVSRMFGINGQSEYRLEKDQDVLDTWFSSGLFPISSMGWPSQTKSNPDFSRFLPLDVMETGSDILFFWVARMVMMCSTLNNGEIPFKTILLHPMIRDSQGRKMSKSLGNVIDPLHVINGISLQDLKDNVLQSNLSDQEKSTAIKGLDKEFPQGIPQCGTDSLRFSLAQYPINGKDINLDISKIIGNRLFCNKLWNASKFVFNYLTNLNNSSIKMYYHQKEGENEEQSPPFNYLESTTLIDKWILLKLSKLVEIVNESYQSNNLSIAAQSLYSFFQYDFCDVYIECIKADLSKPILSNQNQHSSLVLVSVLDCYLRMLHPFMPFITEDLWQRLPKSKQQLDIANSHSDSLSIMISEYPNPSYKYHQLFKSQEIEIEKQVTLFQDTLKLIRSQKVSLGIHDKTKLTIKLHIASGDNQIVISSSFNQLKDSFEKLLNAQLIIITNEDTLQDSTIIDSNSKFTISSELQVSIEFDREINNQLNQKPINPNQSNDKKILKLEATIKQLQDEIDNPDFKQRVPEKVQKSKIDKLNQYKIELKEIYKK</sequence>
<feature type="domain" description="Methionyl/Valyl/Leucyl/Isoleucyl-tRNA synthetase anticodon-binding" evidence="12">
    <location>
        <begin position="740"/>
        <end position="906"/>
    </location>
</feature>
<dbReference type="InterPro" id="IPR014729">
    <property type="entry name" value="Rossmann-like_a/b/a_fold"/>
</dbReference>
<gene>
    <name evidence="13" type="ORF">RB653_008792</name>
</gene>
<feature type="domain" description="Aminoacyl-tRNA synthetase class Ia" evidence="11">
    <location>
        <begin position="43"/>
        <end position="679"/>
    </location>
</feature>
<reference evidence="13 14" key="1">
    <citation type="submission" date="2023-11" db="EMBL/GenBank/DDBJ databases">
        <title>Dfirmibasis_genome.</title>
        <authorList>
            <person name="Edelbroek B."/>
            <person name="Kjellin J."/>
            <person name="Jerlstrom-Hultqvist J."/>
            <person name="Soderbom F."/>
        </authorList>
    </citation>
    <scope>NUCLEOTIDE SEQUENCE [LARGE SCALE GENOMIC DNA]</scope>
    <source>
        <strain evidence="13 14">TNS-C-14</strain>
    </source>
</reference>
<evidence type="ECO:0000256" key="2">
    <source>
        <dbReference type="ARBA" id="ARBA00013169"/>
    </source>
</evidence>
<dbReference type="NCBIfam" id="TIGR00422">
    <property type="entry name" value="valS"/>
    <property type="match status" value="1"/>
</dbReference>
<evidence type="ECO:0000313" key="13">
    <source>
        <dbReference type="EMBL" id="KAK5579113.1"/>
    </source>
</evidence>
<dbReference type="PRINTS" id="PR00986">
    <property type="entry name" value="TRNASYNTHVAL"/>
</dbReference>
<protein>
    <recommendedName>
        <fullName evidence="2">valine--tRNA ligase</fullName>
        <ecNumber evidence="2">6.1.1.9</ecNumber>
    </recommendedName>
    <alternativeName>
        <fullName evidence="9">Valyl-tRNA synthetase</fullName>
    </alternativeName>
</protein>
<dbReference type="FunFam" id="3.90.740.10:FF:000010">
    <property type="entry name" value="Valine--tRNA ligase"/>
    <property type="match status" value="1"/>
</dbReference>
<dbReference type="InterPro" id="IPR013155">
    <property type="entry name" value="M/V/L/I-tRNA-synth_anticd-bd"/>
</dbReference>
<evidence type="ECO:0000256" key="8">
    <source>
        <dbReference type="ARBA" id="ARBA00023146"/>
    </source>
</evidence>
<dbReference type="Pfam" id="PF00133">
    <property type="entry name" value="tRNA-synt_1"/>
    <property type="match status" value="1"/>
</dbReference>
<dbReference type="InterPro" id="IPR009080">
    <property type="entry name" value="tRNAsynth_Ia_anticodon-bd"/>
</dbReference>
<evidence type="ECO:0000259" key="11">
    <source>
        <dbReference type="Pfam" id="PF00133"/>
    </source>
</evidence>
<dbReference type="SUPFAM" id="SSF47323">
    <property type="entry name" value="Anticodon-binding domain of a subclass of class I aminoacyl-tRNA synthetases"/>
    <property type="match status" value="1"/>
</dbReference>
<dbReference type="FunFam" id="3.40.50.620:FF:000499">
    <property type="entry name" value="Probable valine--tRNA ligase, mitochondrial"/>
    <property type="match status" value="1"/>
</dbReference>
<dbReference type="AlphaFoldDB" id="A0AAN7U0P3"/>
<dbReference type="Pfam" id="PF08264">
    <property type="entry name" value="Anticodon_1"/>
    <property type="match status" value="1"/>
</dbReference>
<keyword evidence="4 10" id="KW-0547">Nucleotide-binding</keyword>
<comment type="similarity">
    <text evidence="1 10">Belongs to the class-I aminoacyl-tRNA synthetase family.</text>
</comment>
<dbReference type="GO" id="GO:0004832">
    <property type="term" value="F:valine-tRNA ligase activity"/>
    <property type="evidence" value="ECO:0007669"/>
    <property type="project" value="UniProtKB-EC"/>
</dbReference>
<dbReference type="InterPro" id="IPR033705">
    <property type="entry name" value="Anticodon_Ia_Val"/>
</dbReference>
<dbReference type="GO" id="GO:0005524">
    <property type="term" value="F:ATP binding"/>
    <property type="evidence" value="ECO:0007669"/>
    <property type="project" value="UniProtKB-KW"/>
</dbReference>